<dbReference type="Pfam" id="PF03171">
    <property type="entry name" value="2OG-FeII_Oxy"/>
    <property type="match status" value="1"/>
</dbReference>
<keyword evidence="2" id="KW-0560">Oxidoreductase</keyword>
<evidence type="ECO:0000256" key="1">
    <source>
        <dbReference type="ARBA" id="ARBA00009817"/>
    </source>
</evidence>
<dbReference type="InterPro" id="IPR044861">
    <property type="entry name" value="IPNS-like_FE2OG_OXY"/>
</dbReference>
<dbReference type="SUPFAM" id="SSF51197">
    <property type="entry name" value="Clavaminate synthase-like"/>
    <property type="match status" value="1"/>
</dbReference>
<keyword evidence="3" id="KW-0732">Signal</keyword>
<dbReference type="Gene3D" id="2.60.120.330">
    <property type="entry name" value="B-lactam Antibiotic, Isopenicillin N Synthase, Chain"/>
    <property type="match status" value="1"/>
</dbReference>
<feature type="chain" id="PRO_5044831828" description="Fe2OG dioxygenase domain-containing protein" evidence="3">
    <location>
        <begin position="23"/>
        <end position="398"/>
    </location>
</feature>
<comment type="caution">
    <text evidence="5">The sequence shown here is derived from an EMBL/GenBank/DDBJ whole genome shotgun (WGS) entry which is preliminary data.</text>
</comment>
<dbReference type="GO" id="GO:0016491">
    <property type="term" value="F:oxidoreductase activity"/>
    <property type="evidence" value="ECO:0007669"/>
    <property type="project" value="UniProtKB-KW"/>
</dbReference>
<dbReference type="AlphaFoldDB" id="A0ABD3SA10"/>
<evidence type="ECO:0000256" key="3">
    <source>
        <dbReference type="SAM" id="SignalP"/>
    </source>
</evidence>
<feature type="domain" description="Fe2OG dioxygenase" evidence="4">
    <location>
        <begin position="242"/>
        <end position="344"/>
    </location>
</feature>
<dbReference type="SUPFAM" id="SSF55136">
    <property type="entry name" value="Probable bacterial effector-binding domain"/>
    <property type="match status" value="1"/>
</dbReference>
<keyword evidence="2" id="KW-0479">Metal-binding</keyword>
<gene>
    <name evidence="5" type="ORF">ACJIZ3_007232</name>
</gene>
<dbReference type="PANTHER" id="PTHR11220:SF25">
    <property type="entry name" value="F3F9.4"/>
    <property type="match status" value="1"/>
</dbReference>
<dbReference type="Proteomes" id="UP001634393">
    <property type="component" value="Unassembled WGS sequence"/>
</dbReference>
<proteinExistence type="inferred from homology"/>
<evidence type="ECO:0000259" key="4">
    <source>
        <dbReference type="PROSITE" id="PS51471"/>
    </source>
</evidence>
<organism evidence="5 6">
    <name type="scientific">Penstemon smallii</name>
    <dbReference type="NCBI Taxonomy" id="265156"/>
    <lineage>
        <taxon>Eukaryota</taxon>
        <taxon>Viridiplantae</taxon>
        <taxon>Streptophyta</taxon>
        <taxon>Embryophyta</taxon>
        <taxon>Tracheophyta</taxon>
        <taxon>Spermatophyta</taxon>
        <taxon>Magnoliopsida</taxon>
        <taxon>eudicotyledons</taxon>
        <taxon>Gunneridae</taxon>
        <taxon>Pentapetalae</taxon>
        <taxon>asterids</taxon>
        <taxon>lamiids</taxon>
        <taxon>Lamiales</taxon>
        <taxon>Plantaginaceae</taxon>
        <taxon>Cheloneae</taxon>
        <taxon>Penstemon</taxon>
    </lineage>
</organism>
<protein>
    <recommendedName>
        <fullName evidence="4">Fe2OG dioxygenase domain-containing protein</fullName>
    </recommendedName>
</protein>
<reference evidence="5 6" key="1">
    <citation type="submission" date="2024-12" db="EMBL/GenBank/DDBJ databases">
        <title>The unique morphological basis and parallel evolutionary history of personate flowers in Penstemon.</title>
        <authorList>
            <person name="Depatie T.H."/>
            <person name="Wessinger C.A."/>
        </authorList>
    </citation>
    <scope>NUCLEOTIDE SEQUENCE [LARGE SCALE GENOMIC DNA]</scope>
    <source>
        <strain evidence="5">WTNN_2</strain>
        <tissue evidence="5">Leaf</tissue>
    </source>
</reference>
<dbReference type="PANTHER" id="PTHR11220">
    <property type="entry name" value="HEME-BINDING PROTEIN-RELATED"/>
    <property type="match status" value="1"/>
</dbReference>
<dbReference type="EMBL" id="JBJXBP010000007">
    <property type="protein sequence ID" value="KAL3821327.1"/>
    <property type="molecule type" value="Genomic_DNA"/>
</dbReference>
<comment type="similarity">
    <text evidence="2">Belongs to the iron/ascorbate-dependent oxidoreductase family.</text>
</comment>
<keyword evidence="6" id="KW-1185">Reference proteome</keyword>
<accession>A0ABD3SA10</accession>
<dbReference type="Pfam" id="PF04832">
    <property type="entry name" value="SOUL"/>
    <property type="match status" value="1"/>
</dbReference>
<dbReference type="PROSITE" id="PS51471">
    <property type="entry name" value="FE2OG_OXY"/>
    <property type="match status" value="1"/>
</dbReference>
<comment type="similarity">
    <text evidence="1">Belongs to the HEBP family.</text>
</comment>
<name>A0ABD3SA10_9LAMI</name>
<sequence>MAGGFNLVNLSFLLNLLSSSSNLSLWPGNNHNHNGVHVGVFPPTCNRIECPSYDLIHTGNDFEIRRYNSSVWISTQPIIDTSFVAATRTGFRKLFDYIQGNNDNQQKIEMTGPVITEVKHSDGPSSFVVSFYVPKKNQDTAPLAEGLHLQKWGLTYVAVRQFSGFVRDTDVGEEVAALYASVAGTVWSEAIAKSHGEGAAVEYIVAQETVIKYSQSVHELAMDIGRKLCRSIGINMDLFEGWPFQFRINKYNFTPESIGSSGVQIHTDSGFLTLLQDDDTVDGLEVMDERSGEFIAVDPLPGSILVNFGDIANVWSNGRFCNVRHRVQCKEAAVRVSIALFVLGPKEVAVEAPPELVVDSECPRLYVPFTFEEYRKLRLSAGLRAGEALALVLVHNTK</sequence>
<evidence type="ECO:0000313" key="5">
    <source>
        <dbReference type="EMBL" id="KAL3821327.1"/>
    </source>
</evidence>
<dbReference type="InterPro" id="IPR005123">
    <property type="entry name" value="Oxoglu/Fe-dep_dioxygenase_dom"/>
</dbReference>
<dbReference type="InterPro" id="IPR006917">
    <property type="entry name" value="SOUL_heme-bd"/>
</dbReference>
<evidence type="ECO:0000256" key="2">
    <source>
        <dbReference type="RuleBase" id="RU003682"/>
    </source>
</evidence>
<evidence type="ECO:0000313" key="6">
    <source>
        <dbReference type="Proteomes" id="UP001634393"/>
    </source>
</evidence>
<dbReference type="InterPro" id="IPR027443">
    <property type="entry name" value="IPNS-like_sf"/>
</dbReference>
<keyword evidence="2" id="KW-0408">Iron</keyword>
<dbReference type="GO" id="GO:0046872">
    <property type="term" value="F:metal ion binding"/>
    <property type="evidence" value="ECO:0007669"/>
    <property type="project" value="UniProtKB-KW"/>
</dbReference>
<feature type="signal peptide" evidence="3">
    <location>
        <begin position="1"/>
        <end position="22"/>
    </location>
</feature>
<dbReference type="InterPro" id="IPR011256">
    <property type="entry name" value="Reg_factor_effector_dom_sf"/>
</dbReference>